<dbReference type="GO" id="GO:0000175">
    <property type="term" value="F:3'-5'-RNA exonuclease activity"/>
    <property type="evidence" value="ECO:0007669"/>
    <property type="project" value="UniProtKB-UniRule"/>
</dbReference>
<keyword evidence="2 6" id="KW-0698">rRNA processing</keyword>
<comment type="catalytic activity">
    <reaction evidence="6">
        <text>tRNA(n+1) + phosphate = tRNA(n) + a ribonucleoside 5'-diphosphate</text>
        <dbReference type="Rhea" id="RHEA:10628"/>
        <dbReference type="Rhea" id="RHEA-COMP:17343"/>
        <dbReference type="Rhea" id="RHEA-COMP:17344"/>
        <dbReference type="ChEBI" id="CHEBI:43474"/>
        <dbReference type="ChEBI" id="CHEBI:57930"/>
        <dbReference type="ChEBI" id="CHEBI:173114"/>
        <dbReference type="EC" id="2.7.7.56"/>
    </reaction>
</comment>
<dbReference type="InterPro" id="IPR002381">
    <property type="entry name" value="RNase_PH_bac-type"/>
</dbReference>
<evidence type="ECO:0000256" key="2">
    <source>
        <dbReference type="ARBA" id="ARBA00022552"/>
    </source>
</evidence>
<evidence type="ECO:0000256" key="6">
    <source>
        <dbReference type="HAMAP-Rule" id="MF_00564"/>
    </source>
</evidence>
<dbReference type="PANTHER" id="PTHR11953">
    <property type="entry name" value="EXOSOME COMPLEX COMPONENT"/>
    <property type="match status" value="1"/>
</dbReference>
<comment type="subunit">
    <text evidence="6">Homohexameric ring arranged as a trimer of dimers.</text>
</comment>
<sequence length="236" mass="26272">MASRQGRAPDELRALVIERGVSRHAEGSALIQLGHTQVRVTATLENRVPPHVRGSKQGWLMADYALLPRSTHERISREKMAQGGRKQEIQRLMGRAFRACVDLRLFRDKTLIIDADVLQADGGTRVASILGGYAALHDLADRMVRSGKLTEWPLTHEIGAVSVGVVDGEVRLDLDYLEDVRAEADLNVVATREGLILEVQGGTERDPLPPGRFREMVDLGVRGVQTLLDRYREQLR</sequence>
<reference evidence="9 10" key="1">
    <citation type="submission" date="2020-08" db="EMBL/GenBank/DDBJ databases">
        <title>Genomic Encyclopedia of Type Strains, Phase IV (KMG-IV): sequencing the most valuable type-strain genomes for metagenomic binning, comparative biology and taxonomic classification.</title>
        <authorList>
            <person name="Goeker M."/>
        </authorList>
    </citation>
    <scope>NUCLEOTIDE SEQUENCE [LARGE SCALE GENOMIC DNA]</scope>
    <source>
        <strain evidence="9 10">DSM 21458</strain>
    </source>
</reference>
<dbReference type="PANTHER" id="PTHR11953:SF0">
    <property type="entry name" value="EXOSOME COMPLEX COMPONENT RRP41"/>
    <property type="match status" value="1"/>
</dbReference>
<dbReference type="GO" id="GO:0031125">
    <property type="term" value="P:rRNA 3'-end processing"/>
    <property type="evidence" value="ECO:0007669"/>
    <property type="project" value="UniProtKB-ARBA"/>
</dbReference>
<dbReference type="InterPro" id="IPR036345">
    <property type="entry name" value="ExoRNase_PH_dom2_sf"/>
</dbReference>
<dbReference type="SUPFAM" id="SSF54211">
    <property type="entry name" value="Ribosomal protein S5 domain 2-like"/>
    <property type="match status" value="1"/>
</dbReference>
<organism evidence="9 10">
    <name type="scientific">Deinobacterium chartae</name>
    <dbReference type="NCBI Taxonomy" id="521158"/>
    <lineage>
        <taxon>Bacteria</taxon>
        <taxon>Thermotogati</taxon>
        <taxon>Deinococcota</taxon>
        <taxon>Deinococci</taxon>
        <taxon>Deinococcales</taxon>
        <taxon>Deinococcaceae</taxon>
        <taxon>Deinobacterium</taxon>
    </lineage>
</organism>
<gene>
    <name evidence="6" type="primary">rph</name>
    <name evidence="9" type="ORF">HNR42_003227</name>
</gene>
<dbReference type="GO" id="GO:0008033">
    <property type="term" value="P:tRNA processing"/>
    <property type="evidence" value="ECO:0007669"/>
    <property type="project" value="UniProtKB-UniRule"/>
</dbReference>
<dbReference type="Pfam" id="PF03725">
    <property type="entry name" value="RNase_PH_C"/>
    <property type="match status" value="1"/>
</dbReference>
<evidence type="ECO:0000256" key="4">
    <source>
        <dbReference type="ARBA" id="ARBA00022694"/>
    </source>
</evidence>
<evidence type="ECO:0000256" key="3">
    <source>
        <dbReference type="ARBA" id="ARBA00022555"/>
    </source>
</evidence>
<feature type="binding site" evidence="6">
    <location>
        <position position="85"/>
    </location>
    <ligand>
        <name>phosphate</name>
        <dbReference type="ChEBI" id="CHEBI:43474"/>
        <note>substrate</note>
    </ligand>
</feature>
<comment type="similarity">
    <text evidence="1 6">Belongs to the RNase PH family.</text>
</comment>
<dbReference type="NCBIfam" id="TIGR01966">
    <property type="entry name" value="RNasePH"/>
    <property type="match status" value="1"/>
</dbReference>
<evidence type="ECO:0000256" key="5">
    <source>
        <dbReference type="ARBA" id="ARBA00022884"/>
    </source>
</evidence>
<comment type="function">
    <text evidence="6">Phosphorolytic 3'-5' exoribonuclease that plays an important role in tRNA 3'-end maturation. Removes nucleotide residues following the 3'-CCA terminus of tRNAs; can also add nucleotides to the ends of RNA molecules by using nucleoside diphosphates as substrates, but this may not be physiologically important. Probably plays a role in initiation of 16S rRNA degradation (leading to ribosome degradation) during starvation.</text>
</comment>
<evidence type="ECO:0000313" key="9">
    <source>
        <dbReference type="EMBL" id="MBB6099769.1"/>
    </source>
</evidence>
<dbReference type="GO" id="GO:0009022">
    <property type="term" value="F:tRNA nucleotidyltransferase activity"/>
    <property type="evidence" value="ECO:0007669"/>
    <property type="project" value="UniProtKB-UniRule"/>
</dbReference>
<proteinExistence type="inferred from homology"/>
<dbReference type="SUPFAM" id="SSF55666">
    <property type="entry name" value="Ribonuclease PH domain 2-like"/>
    <property type="match status" value="1"/>
</dbReference>
<keyword evidence="10" id="KW-1185">Reference proteome</keyword>
<dbReference type="EMBL" id="JACHHG010000015">
    <property type="protein sequence ID" value="MBB6099769.1"/>
    <property type="molecule type" value="Genomic_DNA"/>
</dbReference>
<dbReference type="InterPro" id="IPR027408">
    <property type="entry name" value="PNPase/RNase_PH_dom_sf"/>
</dbReference>
<dbReference type="Pfam" id="PF01138">
    <property type="entry name" value="RNase_PH"/>
    <property type="match status" value="1"/>
</dbReference>
<evidence type="ECO:0000259" key="7">
    <source>
        <dbReference type="Pfam" id="PF01138"/>
    </source>
</evidence>
<dbReference type="PROSITE" id="PS01277">
    <property type="entry name" value="RIBONUCLEASE_PH"/>
    <property type="match status" value="1"/>
</dbReference>
<accession>A0A841I684</accession>
<dbReference type="Proteomes" id="UP000569951">
    <property type="component" value="Unassembled WGS sequence"/>
</dbReference>
<evidence type="ECO:0000259" key="8">
    <source>
        <dbReference type="Pfam" id="PF03725"/>
    </source>
</evidence>
<feature type="domain" description="Exoribonuclease phosphorolytic" evidence="8">
    <location>
        <begin position="158"/>
        <end position="222"/>
    </location>
</feature>
<dbReference type="Gene3D" id="3.30.230.70">
    <property type="entry name" value="GHMP Kinase, N-terminal domain"/>
    <property type="match status" value="1"/>
</dbReference>
<dbReference type="FunFam" id="3.30.230.70:FF:000003">
    <property type="entry name" value="Ribonuclease PH"/>
    <property type="match status" value="1"/>
</dbReference>
<comment type="caution">
    <text evidence="9">The sequence shown here is derived from an EMBL/GenBank/DDBJ whole genome shotgun (WGS) entry which is preliminary data.</text>
</comment>
<protein>
    <recommendedName>
        <fullName evidence="6">Ribonuclease PH</fullName>
        <shortName evidence="6">RNase PH</shortName>
        <ecNumber evidence="6">2.7.7.56</ecNumber>
    </recommendedName>
    <alternativeName>
        <fullName evidence="6">tRNA nucleotidyltransferase</fullName>
    </alternativeName>
</protein>
<dbReference type="RefSeq" id="WP_183988508.1">
    <property type="nucleotide sequence ID" value="NZ_JACHHG010000015.1"/>
</dbReference>
<name>A0A841I684_9DEIO</name>
<dbReference type="InterPro" id="IPR015847">
    <property type="entry name" value="ExoRNase_PH_dom2"/>
</dbReference>
<evidence type="ECO:0000256" key="1">
    <source>
        <dbReference type="ARBA" id="ARBA00006678"/>
    </source>
</evidence>
<keyword evidence="6 9" id="KW-0808">Transferase</keyword>
<dbReference type="InterPro" id="IPR050080">
    <property type="entry name" value="RNase_PH"/>
</dbReference>
<keyword evidence="5" id="KW-0694">RNA-binding</keyword>
<keyword evidence="3 6" id="KW-0820">tRNA-binding</keyword>
<dbReference type="EC" id="2.7.7.56" evidence="6"/>
<dbReference type="InterPro" id="IPR020568">
    <property type="entry name" value="Ribosomal_Su5_D2-typ_SF"/>
</dbReference>
<dbReference type="GO" id="GO:0016075">
    <property type="term" value="P:rRNA catabolic process"/>
    <property type="evidence" value="ECO:0007669"/>
    <property type="project" value="UniProtKB-UniRule"/>
</dbReference>
<dbReference type="HAMAP" id="MF_00564">
    <property type="entry name" value="RNase_PH"/>
    <property type="match status" value="1"/>
</dbReference>
<feature type="binding site" evidence="6">
    <location>
        <begin position="123"/>
        <end position="125"/>
    </location>
    <ligand>
        <name>phosphate</name>
        <dbReference type="ChEBI" id="CHEBI:43474"/>
        <note>substrate</note>
    </ligand>
</feature>
<feature type="domain" description="Exoribonuclease phosphorolytic" evidence="7">
    <location>
        <begin position="11"/>
        <end position="138"/>
    </location>
</feature>
<evidence type="ECO:0000313" key="10">
    <source>
        <dbReference type="Proteomes" id="UP000569951"/>
    </source>
</evidence>
<keyword evidence="4 6" id="KW-0819">tRNA processing</keyword>
<dbReference type="AlphaFoldDB" id="A0A841I684"/>
<dbReference type="InterPro" id="IPR018336">
    <property type="entry name" value="RNase_PH_CS"/>
</dbReference>
<dbReference type="InterPro" id="IPR001247">
    <property type="entry name" value="ExoRNase_PH_dom1"/>
</dbReference>
<dbReference type="GO" id="GO:0000049">
    <property type="term" value="F:tRNA binding"/>
    <property type="evidence" value="ECO:0007669"/>
    <property type="project" value="UniProtKB-UniRule"/>
</dbReference>
<keyword evidence="6 9" id="KW-0548">Nucleotidyltransferase</keyword>